<feature type="transmembrane region" description="Helical" evidence="1">
    <location>
        <begin position="32"/>
        <end position="51"/>
    </location>
</feature>
<organism evidence="2 3">
    <name type="scientific">Desulforhabdus amnigena</name>
    <dbReference type="NCBI Taxonomy" id="40218"/>
    <lineage>
        <taxon>Bacteria</taxon>
        <taxon>Pseudomonadati</taxon>
        <taxon>Thermodesulfobacteriota</taxon>
        <taxon>Syntrophobacteria</taxon>
        <taxon>Syntrophobacterales</taxon>
        <taxon>Syntrophobacteraceae</taxon>
        <taxon>Desulforhabdus</taxon>
    </lineage>
</organism>
<comment type="caution">
    <text evidence="2">The sequence shown here is derived from an EMBL/GenBank/DDBJ whole genome shotgun (WGS) entry which is preliminary data.</text>
</comment>
<evidence type="ECO:0000256" key="1">
    <source>
        <dbReference type="SAM" id="Phobius"/>
    </source>
</evidence>
<keyword evidence="1" id="KW-0472">Membrane</keyword>
<dbReference type="EMBL" id="BSDR01000001">
    <property type="protein sequence ID" value="GLI33083.1"/>
    <property type="molecule type" value="Genomic_DNA"/>
</dbReference>
<reference evidence="2" key="1">
    <citation type="submission" date="2022-12" db="EMBL/GenBank/DDBJ databases">
        <title>Reference genome sequencing for broad-spectrum identification of bacterial and archaeal isolates by mass spectrometry.</title>
        <authorList>
            <person name="Sekiguchi Y."/>
            <person name="Tourlousse D.M."/>
        </authorList>
    </citation>
    <scope>NUCLEOTIDE SEQUENCE</scope>
    <source>
        <strain evidence="2">ASRB1</strain>
    </source>
</reference>
<dbReference type="RefSeq" id="WP_281792101.1">
    <property type="nucleotide sequence ID" value="NZ_BSDR01000001.1"/>
</dbReference>
<accession>A0A9W6D1V1</accession>
<keyword evidence="3" id="KW-1185">Reference proteome</keyword>
<name>A0A9W6D1V1_9BACT</name>
<keyword evidence="1" id="KW-1133">Transmembrane helix</keyword>
<keyword evidence="1" id="KW-0812">Transmembrane</keyword>
<protein>
    <submittedName>
        <fullName evidence="2">Uncharacterized protein</fullName>
    </submittedName>
</protein>
<proteinExistence type="predicted"/>
<gene>
    <name evidence="2" type="ORF">DAMNIGENAA_05160</name>
</gene>
<evidence type="ECO:0000313" key="2">
    <source>
        <dbReference type="EMBL" id="GLI33083.1"/>
    </source>
</evidence>
<dbReference type="AlphaFoldDB" id="A0A9W6D1V1"/>
<sequence length="74" mass="8745">MQRRRVVERSATKRRPFLIVYAPLKFQADMGILLSFMFLWNMLGTLILLPAPARFMLVVKEKAPLDCLTKDWKY</sequence>
<evidence type="ECO:0000313" key="3">
    <source>
        <dbReference type="Proteomes" id="UP001144372"/>
    </source>
</evidence>
<dbReference type="Proteomes" id="UP001144372">
    <property type="component" value="Unassembled WGS sequence"/>
</dbReference>